<organism evidence="1">
    <name type="scientific">Oryza glumipatula</name>
    <dbReference type="NCBI Taxonomy" id="40148"/>
    <lineage>
        <taxon>Eukaryota</taxon>
        <taxon>Viridiplantae</taxon>
        <taxon>Streptophyta</taxon>
        <taxon>Embryophyta</taxon>
        <taxon>Tracheophyta</taxon>
        <taxon>Spermatophyta</taxon>
        <taxon>Magnoliopsida</taxon>
        <taxon>Liliopsida</taxon>
        <taxon>Poales</taxon>
        <taxon>Poaceae</taxon>
        <taxon>BOP clade</taxon>
        <taxon>Oryzoideae</taxon>
        <taxon>Oryzeae</taxon>
        <taxon>Oryzinae</taxon>
        <taxon>Oryza</taxon>
    </lineage>
</organism>
<proteinExistence type="predicted"/>
<keyword evidence="2" id="KW-1185">Reference proteome</keyword>
<reference evidence="1" key="3">
    <citation type="submission" date="2018-05" db="EMBL/GenBank/DDBJ databases">
        <title>OgluRS3 (Oryza glumaepatula Reference Sequence Version 3).</title>
        <authorList>
            <person name="Zhang J."/>
            <person name="Kudrna D."/>
            <person name="Lee S."/>
            <person name="Talag J."/>
            <person name="Welchert J."/>
            <person name="Wing R.A."/>
        </authorList>
    </citation>
    <scope>NUCLEOTIDE SEQUENCE [LARGE SCALE GENOMIC DNA]</scope>
</reference>
<dbReference type="AlphaFoldDB" id="A0A0D9Y8T7"/>
<dbReference type="EnsemblPlants" id="OGLUM01G18580.1">
    <property type="protein sequence ID" value="OGLUM01G18580.1"/>
    <property type="gene ID" value="OGLUM01G18580"/>
</dbReference>
<evidence type="ECO:0000313" key="2">
    <source>
        <dbReference type="Proteomes" id="UP000026961"/>
    </source>
</evidence>
<evidence type="ECO:0000313" key="1">
    <source>
        <dbReference type="EnsemblPlants" id="OGLUM01G18580.1"/>
    </source>
</evidence>
<accession>A0A0D9Y8T7</accession>
<sequence length="102" mass="11169">MDGDEVGQDVDIRYRGRLASLVESRLLNFGVDLLFSFGVNPSHCRRFSWGRAPVDWEHAGVRPRRPRCGAVVATRGNACTACISVHGAAHGNGALERLPRRA</sequence>
<reference evidence="1" key="2">
    <citation type="submission" date="2015-04" db="UniProtKB">
        <authorList>
            <consortium name="EnsemblPlants"/>
        </authorList>
    </citation>
    <scope>IDENTIFICATION</scope>
</reference>
<dbReference type="Gramene" id="OGLUM01G18580.1">
    <property type="protein sequence ID" value="OGLUM01G18580.1"/>
    <property type="gene ID" value="OGLUM01G18580"/>
</dbReference>
<name>A0A0D9Y8T7_9ORYZ</name>
<protein>
    <submittedName>
        <fullName evidence="1">Uncharacterized protein</fullName>
    </submittedName>
</protein>
<dbReference type="HOGENOM" id="CLU_2281802_0_0_1"/>
<dbReference type="Proteomes" id="UP000026961">
    <property type="component" value="Chromosome 1"/>
</dbReference>
<reference evidence="1" key="1">
    <citation type="submission" date="2013-08" db="EMBL/GenBank/DDBJ databases">
        <title>Oryza genome evolution.</title>
        <authorList>
            <person name="Wing R.A."/>
            <person name="Panaud O."/>
            <person name="Oliveira A.C."/>
        </authorList>
    </citation>
    <scope>NUCLEOTIDE SEQUENCE</scope>
</reference>